<keyword evidence="5" id="KW-1185">Reference proteome</keyword>
<evidence type="ECO:0000313" key="2">
    <source>
        <dbReference type="EMBL" id="KAE9009390.1"/>
    </source>
</evidence>
<dbReference type="OrthoDB" id="10268955at2759"/>
<dbReference type="Proteomes" id="UP000429607">
    <property type="component" value="Unassembled WGS sequence"/>
</dbReference>
<dbReference type="EMBL" id="QXFV01001299">
    <property type="protein sequence ID" value="KAE9009390.1"/>
    <property type="molecule type" value="Genomic_DNA"/>
</dbReference>
<gene>
    <name evidence="2" type="ORF">PR001_g16458</name>
    <name evidence="1" type="ORF">PR002_g16645</name>
    <name evidence="3" type="ORF">PR003_g17268</name>
</gene>
<name>A0A6A3KQM5_9STRA</name>
<evidence type="ECO:0000313" key="1">
    <source>
        <dbReference type="EMBL" id="KAE9005869.1"/>
    </source>
</evidence>
<dbReference type="AlphaFoldDB" id="A0A6A3KQM5"/>
<evidence type="ECO:0000313" key="4">
    <source>
        <dbReference type="Proteomes" id="UP000429607"/>
    </source>
</evidence>
<comment type="caution">
    <text evidence="2">The sequence shown here is derived from an EMBL/GenBank/DDBJ whole genome shotgun (WGS) entry which is preliminary data.</text>
</comment>
<evidence type="ECO:0000313" key="3">
    <source>
        <dbReference type="EMBL" id="KAE9322288.1"/>
    </source>
</evidence>
<dbReference type="EMBL" id="QXFU01001285">
    <property type="protein sequence ID" value="KAE9005869.1"/>
    <property type="molecule type" value="Genomic_DNA"/>
</dbReference>
<accession>A0A6A3KQM5</accession>
<dbReference type="EMBL" id="QXFT01001311">
    <property type="protein sequence ID" value="KAE9322288.1"/>
    <property type="molecule type" value="Genomic_DNA"/>
</dbReference>
<evidence type="ECO:0000313" key="5">
    <source>
        <dbReference type="Proteomes" id="UP000434957"/>
    </source>
</evidence>
<dbReference type="Proteomes" id="UP000434957">
    <property type="component" value="Unassembled WGS sequence"/>
</dbReference>
<protein>
    <submittedName>
        <fullName evidence="2">Uncharacterized protein</fullName>
    </submittedName>
</protein>
<evidence type="ECO:0000313" key="6">
    <source>
        <dbReference type="Proteomes" id="UP000435112"/>
    </source>
</evidence>
<dbReference type="Proteomes" id="UP000435112">
    <property type="component" value="Unassembled WGS sequence"/>
</dbReference>
<reference evidence="4 6" key="1">
    <citation type="submission" date="2018-09" db="EMBL/GenBank/DDBJ databases">
        <title>Genomic investigation of the strawberry pathogen Phytophthora fragariae indicates pathogenicity is determined by transcriptional variation in three key races.</title>
        <authorList>
            <person name="Adams T.M."/>
            <person name="Armitage A.D."/>
            <person name="Sobczyk M.K."/>
            <person name="Bates H.J."/>
            <person name="Dunwell J.M."/>
            <person name="Nellist C.F."/>
            <person name="Harrison R.J."/>
        </authorList>
    </citation>
    <scope>NUCLEOTIDE SEQUENCE [LARGE SCALE GENOMIC DNA]</scope>
    <source>
        <strain evidence="2 4">SCRP249</strain>
        <strain evidence="1 6">SCRP324</strain>
        <strain evidence="3 5">SCRP333</strain>
    </source>
</reference>
<proteinExistence type="predicted"/>
<sequence>MNLLLQVGLAPDAEGDAEAWVTYLNREWPPDAQQKDELGIVNFDEKPTGSDLNEHPELQ</sequence>
<organism evidence="2 4">
    <name type="scientific">Phytophthora rubi</name>
    <dbReference type="NCBI Taxonomy" id="129364"/>
    <lineage>
        <taxon>Eukaryota</taxon>
        <taxon>Sar</taxon>
        <taxon>Stramenopiles</taxon>
        <taxon>Oomycota</taxon>
        <taxon>Peronosporomycetes</taxon>
        <taxon>Peronosporales</taxon>
        <taxon>Peronosporaceae</taxon>
        <taxon>Phytophthora</taxon>
    </lineage>
</organism>